<dbReference type="AlphaFoldDB" id="A0A239HTP2"/>
<dbReference type="EC" id="6.3.3.3" evidence="1"/>
<comment type="catalytic activity">
    <reaction evidence="1">
        <text>(7R,8S)-7,8-diammoniononanoate + CO2 + ATP = (4R,5S)-dethiobiotin + ADP + phosphate + 3 H(+)</text>
        <dbReference type="Rhea" id="RHEA:15805"/>
        <dbReference type="ChEBI" id="CHEBI:15378"/>
        <dbReference type="ChEBI" id="CHEBI:16526"/>
        <dbReference type="ChEBI" id="CHEBI:30616"/>
        <dbReference type="ChEBI" id="CHEBI:43474"/>
        <dbReference type="ChEBI" id="CHEBI:149469"/>
        <dbReference type="ChEBI" id="CHEBI:149473"/>
        <dbReference type="ChEBI" id="CHEBI:456216"/>
        <dbReference type="EC" id="6.3.3.3"/>
    </reaction>
</comment>
<proteinExistence type="inferred from homology"/>
<dbReference type="GO" id="GO:0005524">
    <property type="term" value="F:ATP binding"/>
    <property type="evidence" value="ECO:0007669"/>
    <property type="project" value="UniProtKB-UniRule"/>
</dbReference>
<dbReference type="HAMAP" id="MF_00336">
    <property type="entry name" value="BioD"/>
    <property type="match status" value="1"/>
</dbReference>
<keyword evidence="1" id="KW-0547">Nucleotide-binding</keyword>
<feature type="binding site" evidence="1">
    <location>
        <position position="155"/>
    </location>
    <ligand>
        <name>ATP</name>
        <dbReference type="ChEBI" id="CHEBI:30616"/>
    </ligand>
</feature>
<comment type="pathway">
    <text evidence="1">Cofactor biosynthesis; biotin biosynthesis; biotin from 7,8-diaminononanoate: step 1/2.</text>
</comment>
<keyword evidence="1" id="KW-0963">Cytoplasm</keyword>
<evidence type="ECO:0000313" key="3">
    <source>
        <dbReference type="EMBL" id="SNS84615.1"/>
    </source>
</evidence>
<accession>A0A239HTP2</accession>
<reference evidence="3 4" key="1">
    <citation type="submission" date="2017-06" db="EMBL/GenBank/DDBJ databases">
        <authorList>
            <person name="Kim H.J."/>
            <person name="Triplett B.A."/>
        </authorList>
    </citation>
    <scope>NUCLEOTIDE SEQUENCE [LARGE SCALE GENOMIC DNA]</scope>
    <source>
        <strain evidence="3 4">DSM 44715</strain>
    </source>
</reference>
<feature type="binding site" evidence="1">
    <location>
        <begin position="212"/>
        <end position="215"/>
    </location>
    <ligand>
        <name>ATP</name>
        <dbReference type="ChEBI" id="CHEBI:30616"/>
    </ligand>
</feature>
<evidence type="ECO:0000313" key="4">
    <source>
        <dbReference type="Proteomes" id="UP000198318"/>
    </source>
</evidence>
<keyword evidence="4" id="KW-1185">Reference proteome</keyword>
<dbReference type="GO" id="GO:0005829">
    <property type="term" value="C:cytosol"/>
    <property type="evidence" value="ECO:0007669"/>
    <property type="project" value="TreeGrafter"/>
</dbReference>
<keyword evidence="1" id="KW-0093">Biotin biosynthesis</keyword>
<sequence length="346" mass="34902">MAGDELADELGDELGDGAGDEGADVAGAGGPAPPDPSPQAAAAQAVSAAQARAGTQRERVYGPAMELGRTPCGLRFRPLQKRRPKTVGSGGSPRRGPALVCRLVSVLVVTGTCTGVGKTVVTAALAAVAAARGASVAVVKPGQTGVDGAGPGDLDDVRRLAGLDDVHEFARFPDPLSPAAAARAAGLPPVRLAETAERIGHLAATRRLVLVEGAGGLLVRYDEEGTTIADLARWLGAAVVVVARPDLGTLNHTALTLEAMAHRGVQLAGVVIGAWPDDPDLAMRSNIRDLETIAARPLSGALPAGAGALDPAEFLVAAHRGLAPSFGGGFDAAAFRDSFGLDKEST</sequence>
<feature type="binding site" evidence="1">
    <location>
        <position position="212"/>
    </location>
    <ligand>
        <name>Mg(2+)</name>
        <dbReference type="ChEBI" id="CHEBI:18420"/>
    </ligand>
</feature>
<dbReference type="EMBL" id="FZOR01000010">
    <property type="protein sequence ID" value="SNS84615.1"/>
    <property type="molecule type" value="Genomic_DNA"/>
</dbReference>
<feature type="active site" evidence="1">
    <location>
        <position position="140"/>
    </location>
</feature>
<dbReference type="GO" id="GO:0009102">
    <property type="term" value="P:biotin biosynthetic process"/>
    <property type="evidence" value="ECO:0007669"/>
    <property type="project" value="UniProtKB-UniRule"/>
</dbReference>
<comment type="caution">
    <text evidence="1">Lacks conserved residue(s) required for the propagation of feature annotation.</text>
</comment>
<feature type="binding site" evidence="1">
    <location>
        <position position="155"/>
    </location>
    <ligand>
        <name>Mg(2+)</name>
        <dbReference type="ChEBI" id="CHEBI:18420"/>
    </ligand>
</feature>
<keyword evidence="1" id="KW-0067">ATP-binding</keyword>
<evidence type="ECO:0000256" key="2">
    <source>
        <dbReference type="SAM" id="MobiDB-lite"/>
    </source>
</evidence>
<comment type="function">
    <text evidence="1">Catalyzes a mechanistically unusual reaction, the ATP-dependent insertion of CO2 between the N7 and N8 nitrogen atoms of 7,8-diaminopelargonic acid (DAPA, also called 7,8-diammoniononanoate) to form a ureido ring.</text>
</comment>
<feature type="compositionally biased region" description="Low complexity" evidence="2">
    <location>
        <begin position="38"/>
        <end position="51"/>
    </location>
</feature>
<comment type="cofactor">
    <cofactor evidence="1">
        <name>Mg(2+)</name>
        <dbReference type="ChEBI" id="CHEBI:18420"/>
    </cofactor>
</comment>
<dbReference type="InterPro" id="IPR027417">
    <property type="entry name" value="P-loop_NTPase"/>
</dbReference>
<dbReference type="SUPFAM" id="SSF52540">
    <property type="entry name" value="P-loop containing nucleoside triphosphate hydrolases"/>
    <property type="match status" value="1"/>
</dbReference>
<feature type="compositionally biased region" description="Acidic residues" evidence="2">
    <location>
        <begin position="1"/>
        <end position="23"/>
    </location>
</feature>
<comment type="subunit">
    <text evidence="1">Homodimer.</text>
</comment>
<keyword evidence="1" id="KW-0479">Metal-binding</keyword>
<feature type="binding site" evidence="1">
    <location>
        <position position="119"/>
    </location>
    <ligand>
        <name>Mg(2+)</name>
        <dbReference type="ChEBI" id="CHEBI:18420"/>
    </ligand>
</feature>
<dbReference type="NCBIfam" id="TIGR00347">
    <property type="entry name" value="bioD"/>
    <property type="match status" value="1"/>
</dbReference>
<protein>
    <recommendedName>
        <fullName evidence="1">ATP-dependent dethiobiotin synthetase BioD</fullName>
        <ecNumber evidence="1">6.3.3.3</ecNumber>
    </recommendedName>
    <alternativeName>
        <fullName evidence="1">DTB synthetase</fullName>
        <shortName evidence="1">DTBS</shortName>
    </alternativeName>
    <alternativeName>
        <fullName evidence="1">Dethiobiotin synthase</fullName>
    </alternativeName>
</protein>
<dbReference type="InterPro" id="IPR004472">
    <property type="entry name" value="DTB_synth_BioD"/>
</dbReference>
<feature type="binding site" evidence="1">
    <location>
        <position position="144"/>
    </location>
    <ligand>
        <name>substrate</name>
    </ligand>
</feature>
<gene>
    <name evidence="1" type="primary">bioD</name>
    <name evidence="3" type="ORF">SAMN05443665_1010143</name>
</gene>
<feature type="region of interest" description="Disordered" evidence="2">
    <location>
        <begin position="1"/>
        <end position="59"/>
    </location>
</feature>
<dbReference type="Gene3D" id="3.40.50.300">
    <property type="entry name" value="P-loop containing nucleotide triphosphate hydrolases"/>
    <property type="match status" value="1"/>
</dbReference>
<dbReference type="Pfam" id="PF13500">
    <property type="entry name" value="AAA_26"/>
    <property type="match status" value="1"/>
</dbReference>
<dbReference type="GO" id="GO:0004141">
    <property type="term" value="F:dethiobiotin synthase activity"/>
    <property type="evidence" value="ECO:0007669"/>
    <property type="project" value="UniProtKB-UniRule"/>
</dbReference>
<keyword evidence="1" id="KW-0460">Magnesium</keyword>
<dbReference type="CDD" id="cd03109">
    <property type="entry name" value="DTBS"/>
    <property type="match status" value="1"/>
</dbReference>
<dbReference type="Proteomes" id="UP000198318">
    <property type="component" value="Unassembled WGS sequence"/>
</dbReference>
<comment type="subcellular location">
    <subcellularLocation>
        <location evidence="1">Cytoplasm</location>
    </subcellularLocation>
</comment>
<feature type="binding site" evidence="1">
    <location>
        <begin position="115"/>
        <end position="120"/>
    </location>
    <ligand>
        <name>ATP</name>
        <dbReference type="ChEBI" id="CHEBI:30616"/>
    </ligand>
</feature>
<dbReference type="GO" id="GO:0000287">
    <property type="term" value="F:magnesium ion binding"/>
    <property type="evidence" value="ECO:0007669"/>
    <property type="project" value="UniProtKB-UniRule"/>
</dbReference>
<dbReference type="UniPathway" id="UPA00078">
    <property type="reaction ID" value="UER00161"/>
</dbReference>
<dbReference type="PANTHER" id="PTHR43210:SF5">
    <property type="entry name" value="DETHIOBIOTIN SYNTHETASE"/>
    <property type="match status" value="1"/>
</dbReference>
<name>A0A239HTP2_9ACTN</name>
<evidence type="ECO:0000256" key="1">
    <source>
        <dbReference type="HAMAP-Rule" id="MF_00336"/>
    </source>
</evidence>
<comment type="similarity">
    <text evidence="1">Belongs to the dethiobiotin synthetase family.</text>
</comment>
<dbReference type="PANTHER" id="PTHR43210">
    <property type="entry name" value="DETHIOBIOTIN SYNTHETASE"/>
    <property type="match status" value="1"/>
</dbReference>
<organism evidence="3 4">
    <name type="scientific">Actinomadura meyerae</name>
    <dbReference type="NCBI Taxonomy" id="240840"/>
    <lineage>
        <taxon>Bacteria</taxon>
        <taxon>Bacillati</taxon>
        <taxon>Actinomycetota</taxon>
        <taxon>Actinomycetes</taxon>
        <taxon>Streptosporangiales</taxon>
        <taxon>Thermomonosporaceae</taxon>
        <taxon>Actinomadura</taxon>
    </lineage>
</organism>
<keyword evidence="1" id="KW-0436">Ligase</keyword>